<dbReference type="OrthoDB" id="569821at2"/>
<dbReference type="EMBL" id="PDZR01000011">
    <property type="protein sequence ID" value="PNG25929.1"/>
    <property type="molecule type" value="Genomic_DNA"/>
</dbReference>
<keyword evidence="3" id="KW-0443">Lipid metabolism</keyword>
<dbReference type="SUPFAM" id="SSF53474">
    <property type="entry name" value="alpha/beta-Hydrolases"/>
    <property type="match status" value="1"/>
</dbReference>
<dbReference type="PANTHER" id="PTHR10272">
    <property type="entry name" value="PLATELET-ACTIVATING FACTOR ACETYLHYDROLASE"/>
    <property type="match status" value="1"/>
</dbReference>
<dbReference type="InterPro" id="IPR029058">
    <property type="entry name" value="AB_hydrolase_fold"/>
</dbReference>
<sequence>MMKYLDLRFDQLMGRYGFILGAIVLVIALAGLLIAWRSDKAPRSLVAALMIAFAVGAVMFGPSAPRVAKAFWRLAFAPPPPPPSGPLRVGEAYVALAPKGQGGTIPAPILARIWYPAAADAKLEASGPRPVDCAALSSTRLADPGPQGRFPLLLYAPGFANAADDNSSTAAMASHGYVVLAINHLEWTPPPGQPQSFFDYSSEAGYQATLRRGAEHSIREAKVALRALDILTECATGDFAKYVAFDRVGFFGFSFGASVAANAAILDPRVVAAVNLDGWVFGPALEGGITKPYMMLFDDEPLPDAKAFASPDPATRAYAKAQDDLVREHGRLFESPDKYGFWLRNTVHADFNDLAFSRGNWLSWFFADPSRVKAIREDYLLAFFDAYLRHQPQTLLTADPSPYIGVTPVKGRPKWAEGEERVPFLAWIGLK</sequence>
<name>A0A2J7TGQ5_METSI</name>
<evidence type="ECO:0000256" key="1">
    <source>
        <dbReference type="ARBA" id="ARBA00022801"/>
    </source>
</evidence>
<evidence type="ECO:0000313" key="6">
    <source>
        <dbReference type="Proteomes" id="UP000236286"/>
    </source>
</evidence>
<feature type="transmembrane region" description="Helical" evidence="4">
    <location>
        <begin position="42"/>
        <end position="61"/>
    </location>
</feature>
<dbReference type="PANTHER" id="PTHR10272:SF0">
    <property type="entry name" value="PLATELET-ACTIVATING FACTOR ACETYLHYDROLASE"/>
    <property type="match status" value="1"/>
</dbReference>
<evidence type="ECO:0000256" key="4">
    <source>
        <dbReference type="SAM" id="Phobius"/>
    </source>
</evidence>
<evidence type="ECO:0000313" key="5">
    <source>
        <dbReference type="EMBL" id="PNG25929.1"/>
    </source>
</evidence>
<keyword evidence="4" id="KW-0472">Membrane</keyword>
<proteinExistence type="predicted"/>
<accession>A0A2J7TGQ5</accession>
<dbReference type="Gene3D" id="3.40.50.1820">
    <property type="entry name" value="alpha/beta hydrolase"/>
    <property type="match status" value="1"/>
</dbReference>
<keyword evidence="4" id="KW-0812">Transmembrane</keyword>
<keyword evidence="4" id="KW-1133">Transmembrane helix</keyword>
<dbReference type="GO" id="GO:0003847">
    <property type="term" value="F:1-alkyl-2-acetylglycerophosphocholine esterase activity"/>
    <property type="evidence" value="ECO:0007669"/>
    <property type="project" value="TreeGrafter"/>
</dbReference>
<dbReference type="Proteomes" id="UP000236286">
    <property type="component" value="Unassembled WGS sequence"/>
</dbReference>
<evidence type="ECO:0000256" key="2">
    <source>
        <dbReference type="ARBA" id="ARBA00022963"/>
    </source>
</evidence>
<evidence type="ECO:0000256" key="3">
    <source>
        <dbReference type="ARBA" id="ARBA00023098"/>
    </source>
</evidence>
<keyword evidence="1" id="KW-0378">Hydrolase</keyword>
<protein>
    <recommendedName>
        <fullName evidence="7">Platelet-activating factor acetylhydrolase plasma/intracellular</fullName>
    </recommendedName>
</protein>
<gene>
    <name evidence="5" type="ORF">CR492_11445</name>
</gene>
<dbReference type="AlphaFoldDB" id="A0A2J7TGQ5"/>
<dbReference type="RefSeq" id="WP_102843868.1">
    <property type="nucleotide sequence ID" value="NZ_PDZR01000011.1"/>
</dbReference>
<comment type="caution">
    <text evidence="5">The sequence shown here is derived from an EMBL/GenBank/DDBJ whole genome shotgun (WGS) entry which is preliminary data.</text>
</comment>
<feature type="transmembrane region" description="Helical" evidence="4">
    <location>
        <begin position="12"/>
        <end position="36"/>
    </location>
</feature>
<keyword evidence="2" id="KW-0442">Lipid degradation</keyword>
<dbReference type="GO" id="GO:0016042">
    <property type="term" value="P:lipid catabolic process"/>
    <property type="evidence" value="ECO:0007669"/>
    <property type="project" value="UniProtKB-KW"/>
</dbReference>
<evidence type="ECO:0008006" key="7">
    <source>
        <dbReference type="Google" id="ProtNLM"/>
    </source>
</evidence>
<reference evidence="5 6" key="1">
    <citation type="submission" date="2017-10" db="EMBL/GenBank/DDBJ databases">
        <title>Genome announcement of Methylocella silvestris TVC from permafrost.</title>
        <authorList>
            <person name="Wang J."/>
            <person name="Geng K."/>
            <person name="Ul-Haque F."/>
            <person name="Crombie A.T."/>
            <person name="Street L.E."/>
            <person name="Wookey P.A."/>
            <person name="Murrell J.C."/>
            <person name="Pratscher J."/>
        </authorList>
    </citation>
    <scope>NUCLEOTIDE SEQUENCE [LARGE SCALE GENOMIC DNA]</scope>
    <source>
        <strain evidence="5 6">TVC</strain>
    </source>
</reference>
<organism evidence="5 6">
    <name type="scientific">Methylocella silvestris</name>
    <dbReference type="NCBI Taxonomy" id="199596"/>
    <lineage>
        <taxon>Bacteria</taxon>
        <taxon>Pseudomonadati</taxon>
        <taxon>Pseudomonadota</taxon>
        <taxon>Alphaproteobacteria</taxon>
        <taxon>Hyphomicrobiales</taxon>
        <taxon>Beijerinckiaceae</taxon>
        <taxon>Methylocella</taxon>
    </lineage>
</organism>